<feature type="transmembrane region" description="Helical" evidence="11">
    <location>
        <begin position="149"/>
        <end position="168"/>
    </location>
</feature>
<organism evidence="12 13">
    <name type="scientific">Rozella allomycis (strain CSF55)</name>
    <dbReference type="NCBI Taxonomy" id="988480"/>
    <lineage>
        <taxon>Eukaryota</taxon>
        <taxon>Fungi</taxon>
        <taxon>Fungi incertae sedis</taxon>
        <taxon>Cryptomycota</taxon>
        <taxon>Cryptomycota incertae sedis</taxon>
        <taxon>Rozella</taxon>
    </lineage>
</organism>
<evidence type="ECO:0000256" key="2">
    <source>
        <dbReference type="ARBA" id="ARBA00010120"/>
    </source>
</evidence>
<dbReference type="GO" id="GO:0006621">
    <property type="term" value="P:protein retention in ER lumen"/>
    <property type="evidence" value="ECO:0007669"/>
    <property type="project" value="InterPro"/>
</dbReference>
<evidence type="ECO:0000256" key="10">
    <source>
        <dbReference type="ARBA" id="ARBA00023170"/>
    </source>
</evidence>
<keyword evidence="7" id="KW-0653">Protein transport</keyword>
<gene>
    <name evidence="12" type="ORF">ROZALSC1DRAFT_28921</name>
</gene>
<dbReference type="GO" id="GO:0005789">
    <property type="term" value="C:endoplasmic reticulum membrane"/>
    <property type="evidence" value="ECO:0007669"/>
    <property type="project" value="UniProtKB-SubCell"/>
</dbReference>
<keyword evidence="5" id="KW-0256">Endoplasmic reticulum</keyword>
<dbReference type="GO" id="GO:0015031">
    <property type="term" value="P:protein transport"/>
    <property type="evidence" value="ECO:0007669"/>
    <property type="project" value="UniProtKB-KW"/>
</dbReference>
<dbReference type="GO" id="GO:0016192">
    <property type="term" value="P:vesicle-mediated transport"/>
    <property type="evidence" value="ECO:0007669"/>
    <property type="project" value="UniProtKB-KW"/>
</dbReference>
<keyword evidence="4 11" id="KW-0812">Transmembrane</keyword>
<accession>A0A4P9YKU5</accession>
<comment type="similarity">
    <text evidence="2">Belongs to the ERD2 family.</text>
</comment>
<keyword evidence="6" id="KW-0931">ER-Golgi transport</keyword>
<dbReference type="PANTHER" id="PTHR10585">
    <property type="entry name" value="ER LUMEN PROTEIN RETAINING RECEPTOR"/>
    <property type="match status" value="1"/>
</dbReference>
<evidence type="ECO:0000256" key="7">
    <source>
        <dbReference type="ARBA" id="ARBA00022927"/>
    </source>
</evidence>
<comment type="subcellular location">
    <subcellularLocation>
        <location evidence="1">Endoplasmic reticulum membrane</location>
        <topology evidence="1">Multi-pass membrane protein</topology>
    </subcellularLocation>
</comment>
<evidence type="ECO:0000256" key="8">
    <source>
        <dbReference type="ARBA" id="ARBA00022989"/>
    </source>
</evidence>
<name>A0A4P9YKU5_ROZAC</name>
<feature type="transmembrane region" description="Helical" evidence="11">
    <location>
        <begin position="87"/>
        <end position="104"/>
    </location>
</feature>
<evidence type="ECO:0000256" key="6">
    <source>
        <dbReference type="ARBA" id="ARBA00022892"/>
    </source>
</evidence>
<dbReference type="AlphaFoldDB" id="A0A4P9YKU5"/>
<evidence type="ECO:0000256" key="5">
    <source>
        <dbReference type="ARBA" id="ARBA00022824"/>
    </source>
</evidence>
<feature type="transmembrane region" description="Helical" evidence="11">
    <location>
        <begin position="116"/>
        <end position="137"/>
    </location>
</feature>
<keyword evidence="3" id="KW-0813">Transport</keyword>
<keyword evidence="10 12" id="KW-0675">Receptor</keyword>
<keyword evidence="9 11" id="KW-0472">Membrane</keyword>
<keyword evidence="8 11" id="KW-1133">Transmembrane helix</keyword>
<evidence type="ECO:0000256" key="3">
    <source>
        <dbReference type="ARBA" id="ARBA00022448"/>
    </source>
</evidence>
<dbReference type="Proteomes" id="UP000281549">
    <property type="component" value="Unassembled WGS sequence"/>
</dbReference>
<dbReference type="EMBL" id="ML005214">
    <property type="protein sequence ID" value="RKP19491.1"/>
    <property type="molecule type" value="Genomic_DNA"/>
</dbReference>
<dbReference type="PRINTS" id="PR00660">
    <property type="entry name" value="ERLUMENR"/>
</dbReference>
<dbReference type="Pfam" id="PF00810">
    <property type="entry name" value="ER_lumen_recept"/>
    <property type="match status" value="1"/>
</dbReference>
<evidence type="ECO:0000256" key="11">
    <source>
        <dbReference type="SAM" id="Phobius"/>
    </source>
</evidence>
<evidence type="ECO:0000256" key="1">
    <source>
        <dbReference type="ARBA" id="ARBA00004477"/>
    </source>
</evidence>
<dbReference type="InterPro" id="IPR000133">
    <property type="entry name" value="ER_ret_rcpt"/>
</dbReference>
<evidence type="ECO:0000313" key="13">
    <source>
        <dbReference type="Proteomes" id="UP000281549"/>
    </source>
</evidence>
<feature type="transmembrane region" description="Helical" evidence="11">
    <location>
        <begin position="61"/>
        <end position="81"/>
    </location>
</feature>
<protein>
    <submittedName>
        <fullName evidence="12">ER lumen protein retaining receptor</fullName>
    </submittedName>
</protein>
<proteinExistence type="inferred from homology"/>
<dbReference type="GO" id="GO:0046923">
    <property type="term" value="F:ER retention sequence binding"/>
    <property type="evidence" value="ECO:0007669"/>
    <property type="project" value="InterPro"/>
</dbReference>
<feature type="transmembrane region" description="Helical" evidence="11">
    <location>
        <begin position="20"/>
        <end position="40"/>
    </location>
</feature>
<evidence type="ECO:0000256" key="4">
    <source>
        <dbReference type="ARBA" id="ARBA00022692"/>
    </source>
</evidence>
<evidence type="ECO:0000313" key="12">
    <source>
        <dbReference type="EMBL" id="RKP19491.1"/>
    </source>
</evidence>
<evidence type="ECO:0000256" key="9">
    <source>
        <dbReference type="ARBA" id="ARBA00023136"/>
    </source>
</evidence>
<sequence length="170" mass="20342">MIVYATRYLHLFQFAKFDFLHVYNFFMKVIFLSAQGYVLYLMIVRFKSSLQRENDITKLEYFIVPCAILALLFKVPSSSFFAWTIEYLWAFSIFLESVAIFPQLHMLQKTGEAETITVHFLFCLGGYRFFYVLNWIYRWAYGNPVESVVILPGLIQTLLYSDFFYIYYEK</sequence>
<reference evidence="13" key="1">
    <citation type="journal article" date="2018" name="Nat. Microbiol.">
        <title>Leveraging single-cell genomics to expand the fungal tree of life.</title>
        <authorList>
            <person name="Ahrendt S.R."/>
            <person name="Quandt C.A."/>
            <person name="Ciobanu D."/>
            <person name="Clum A."/>
            <person name="Salamov A."/>
            <person name="Andreopoulos B."/>
            <person name="Cheng J.F."/>
            <person name="Woyke T."/>
            <person name="Pelin A."/>
            <person name="Henrissat B."/>
            <person name="Reynolds N.K."/>
            <person name="Benny G.L."/>
            <person name="Smith M.E."/>
            <person name="James T.Y."/>
            <person name="Grigoriev I.V."/>
        </authorList>
    </citation>
    <scope>NUCLEOTIDE SEQUENCE [LARGE SCALE GENOMIC DNA]</scope>
    <source>
        <strain evidence="13">CSF55</strain>
    </source>
</reference>